<dbReference type="AlphaFoldDB" id="A0A1D1UZW4"/>
<dbReference type="GO" id="GO:0007015">
    <property type="term" value="P:actin filament organization"/>
    <property type="evidence" value="ECO:0007669"/>
    <property type="project" value="TreeGrafter"/>
</dbReference>
<dbReference type="FunFam" id="3.80.10.10:FF:000099">
    <property type="entry name" value="Tropomodulin, isoform C"/>
    <property type="match status" value="1"/>
</dbReference>
<dbReference type="GO" id="GO:0005523">
    <property type="term" value="F:tropomyosin binding"/>
    <property type="evidence" value="ECO:0007669"/>
    <property type="project" value="InterPro"/>
</dbReference>
<evidence type="ECO:0000256" key="2">
    <source>
        <dbReference type="ARBA" id="ARBA00022490"/>
    </source>
</evidence>
<dbReference type="Pfam" id="PF03250">
    <property type="entry name" value="Tropomodulin"/>
    <property type="match status" value="1"/>
</dbReference>
<dbReference type="PANTHER" id="PTHR10901:SF6">
    <property type="entry name" value="TROPOMODULIN, ISOFORM N"/>
    <property type="match status" value="1"/>
</dbReference>
<dbReference type="STRING" id="947166.A0A1D1UZW4"/>
<dbReference type="OrthoDB" id="2163268at2759"/>
<dbReference type="EMBL" id="BDGG01000002">
    <property type="protein sequence ID" value="GAU94140.1"/>
    <property type="molecule type" value="Genomic_DNA"/>
</dbReference>
<keyword evidence="3" id="KW-0206">Cytoskeleton</keyword>
<protein>
    <recommendedName>
        <fullName evidence="7">Tropomodulin</fullName>
    </recommendedName>
</protein>
<evidence type="ECO:0000313" key="6">
    <source>
        <dbReference type="Proteomes" id="UP000186922"/>
    </source>
</evidence>
<name>A0A1D1UZW4_RAMVA</name>
<evidence type="ECO:0000256" key="1">
    <source>
        <dbReference type="ARBA" id="ARBA00004245"/>
    </source>
</evidence>
<dbReference type="Proteomes" id="UP000186922">
    <property type="component" value="Unassembled WGS sequence"/>
</dbReference>
<dbReference type="InterPro" id="IPR032675">
    <property type="entry name" value="LRR_dom_sf"/>
</dbReference>
<evidence type="ECO:0000256" key="3">
    <source>
        <dbReference type="ARBA" id="ARBA00023212"/>
    </source>
</evidence>
<feature type="region of interest" description="Disordered" evidence="4">
    <location>
        <begin position="153"/>
        <end position="172"/>
    </location>
</feature>
<comment type="caution">
    <text evidence="5">The sequence shown here is derived from an EMBL/GenBank/DDBJ whole genome shotgun (WGS) entry which is preliminary data.</text>
</comment>
<evidence type="ECO:0000313" key="5">
    <source>
        <dbReference type="EMBL" id="GAU94140.1"/>
    </source>
</evidence>
<organism evidence="5 6">
    <name type="scientific">Ramazzottius varieornatus</name>
    <name type="common">Water bear</name>
    <name type="synonym">Tardigrade</name>
    <dbReference type="NCBI Taxonomy" id="947166"/>
    <lineage>
        <taxon>Eukaryota</taxon>
        <taxon>Metazoa</taxon>
        <taxon>Ecdysozoa</taxon>
        <taxon>Tardigrada</taxon>
        <taxon>Eutardigrada</taxon>
        <taxon>Parachela</taxon>
        <taxon>Hypsibioidea</taxon>
        <taxon>Ramazzottiidae</taxon>
        <taxon>Ramazzottius</taxon>
    </lineage>
</organism>
<dbReference type="SUPFAM" id="SSF52047">
    <property type="entry name" value="RNI-like"/>
    <property type="match status" value="1"/>
</dbReference>
<keyword evidence="2" id="KW-0963">Cytoplasm</keyword>
<dbReference type="GO" id="GO:0030016">
    <property type="term" value="C:myofibril"/>
    <property type="evidence" value="ECO:0007669"/>
    <property type="project" value="TreeGrafter"/>
</dbReference>
<keyword evidence="6" id="KW-1185">Reference proteome</keyword>
<dbReference type="GO" id="GO:0051694">
    <property type="term" value="P:pointed-end actin filament capping"/>
    <property type="evidence" value="ECO:0007669"/>
    <property type="project" value="InterPro"/>
</dbReference>
<comment type="subcellular location">
    <subcellularLocation>
        <location evidence="1">Cytoplasm</location>
        <location evidence="1">Cytoskeleton</location>
    </subcellularLocation>
</comment>
<proteinExistence type="predicted"/>
<sequence length="361" mass="41003">MATKLFGRDLKEYEDMNVEEILDKLSPEELEELNNYVDPDNSYLPANERCRDQTTKAPTGPLNREKLMKFIEKKAREEKDWDEAVPYEPGVVRGKKFQAKEITPPPTKDDIGLELDEEYEKALDDASEEDLVDLAAILGLHGMLNQTQYQAAYEDPEKRSNNNGLPKGSGKFQAIAKSDMPKFMPPEPDNNTDVEATIEQVKSNDPSLKELNWNNIRNISIERFHQLAEGLRTNTHLESLSLANTRMTDTAAKPFIQALEDNKTLKIFNVETNYISGDVQVELVKALLKNQTLLEFRAANQSPAILGQKIEMEIARLVMANPTLLRLGISFDIAGARVRTHEHLQRNNDKLRLKRKGAEEE</sequence>
<dbReference type="Gene3D" id="3.80.10.10">
    <property type="entry name" value="Ribonuclease Inhibitor"/>
    <property type="match status" value="1"/>
</dbReference>
<evidence type="ECO:0000256" key="4">
    <source>
        <dbReference type="SAM" id="MobiDB-lite"/>
    </source>
</evidence>
<evidence type="ECO:0008006" key="7">
    <source>
        <dbReference type="Google" id="ProtNLM"/>
    </source>
</evidence>
<dbReference type="InterPro" id="IPR004934">
    <property type="entry name" value="TMOD"/>
</dbReference>
<reference evidence="5 6" key="1">
    <citation type="journal article" date="2016" name="Nat. Commun.">
        <title>Extremotolerant tardigrade genome and improved radiotolerance of human cultured cells by tardigrade-unique protein.</title>
        <authorList>
            <person name="Hashimoto T."/>
            <person name="Horikawa D.D."/>
            <person name="Saito Y."/>
            <person name="Kuwahara H."/>
            <person name="Kozuka-Hata H."/>
            <person name="Shin-I T."/>
            <person name="Minakuchi Y."/>
            <person name="Ohishi K."/>
            <person name="Motoyama A."/>
            <person name="Aizu T."/>
            <person name="Enomoto A."/>
            <person name="Kondo K."/>
            <person name="Tanaka S."/>
            <person name="Hara Y."/>
            <person name="Koshikawa S."/>
            <person name="Sagara H."/>
            <person name="Miura T."/>
            <person name="Yokobori S."/>
            <person name="Miyagawa K."/>
            <person name="Suzuki Y."/>
            <person name="Kubo T."/>
            <person name="Oyama M."/>
            <person name="Kohara Y."/>
            <person name="Fujiyama A."/>
            <person name="Arakawa K."/>
            <person name="Katayama T."/>
            <person name="Toyoda A."/>
            <person name="Kunieda T."/>
        </authorList>
    </citation>
    <scope>NUCLEOTIDE SEQUENCE [LARGE SCALE GENOMIC DNA]</scope>
    <source>
        <strain evidence="5 6">YOKOZUNA-1</strain>
    </source>
</reference>
<dbReference type="PANTHER" id="PTHR10901">
    <property type="entry name" value="TROPOMODULIN"/>
    <property type="match status" value="1"/>
</dbReference>
<accession>A0A1D1UZW4</accession>
<gene>
    <name evidence="5" type="primary">RvY_05966</name>
    <name evidence="5" type="synonym">RvY_05966.1</name>
    <name evidence="5" type="ORF">RvY_05966-1</name>
</gene>
<dbReference type="GO" id="GO:0030239">
    <property type="term" value="P:myofibril assembly"/>
    <property type="evidence" value="ECO:0007669"/>
    <property type="project" value="TreeGrafter"/>
</dbReference>
<feature type="region of interest" description="Disordered" evidence="4">
    <location>
        <begin position="36"/>
        <end position="61"/>
    </location>
</feature>
<dbReference type="GO" id="GO:0005856">
    <property type="term" value="C:cytoskeleton"/>
    <property type="evidence" value="ECO:0007669"/>
    <property type="project" value="UniProtKB-SubCell"/>
</dbReference>